<gene>
    <name evidence="17" type="ORF">MR241_08260</name>
</gene>
<dbReference type="Gene3D" id="3.30.565.10">
    <property type="entry name" value="Histidine kinase-like ATPase, C-terminal domain"/>
    <property type="match status" value="1"/>
</dbReference>
<proteinExistence type="predicted"/>
<dbReference type="PRINTS" id="PR00344">
    <property type="entry name" value="BCTRLSENSOR"/>
</dbReference>
<evidence type="ECO:0000313" key="18">
    <source>
        <dbReference type="Proteomes" id="UP001139365"/>
    </source>
</evidence>
<evidence type="ECO:0000256" key="1">
    <source>
        <dbReference type="ARBA" id="ARBA00000085"/>
    </source>
</evidence>
<sequence length="498" mass="55844">MFKSIFTKYMTTFMLIIIASFIMLASVISTMMVNYYSDASRDRLTSTAEAVRTLVQKRMDYTGTDTMRDYLTVNSNEVGAYFTVMTRYMDEDVSLFLTDNDGNILAFMGFADPEFGSKKVPADVMTAVGGSGYTGEGDLDGVLTVRRSILGVPVYKNGIQVGAVFACTTSSSLNQLMETTIKTIIMTCLWVLLATLIAVYFITERIVSPIKEMGKAAKSFAAGKFDVRVPVTGHDEISELAVAFNNMASSLADLENMRSTFLSNVSHDLRTPMTTISGFIDALLDGTIPPEKHEYYLRMIGDEVRRLSRLVAALLDVSRIQAGDRKFTMKAFDICEMARVILLSFEQKIDRKKLDVEFETDNENMYVWADRDAIYQILYNICDNAVKFSRDGGKYRIRIIEREKKVFVSVYNEGEGIKAEDVPHVFERFYKGDKSRGLDKTGTGLGLYIAKSIIDAHNEEIWVKSKYGEYCEFVFTLKKASDGQVKKAFAKPAENGAD</sequence>
<feature type="domain" description="HAMP" evidence="16">
    <location>
        <begin position="204"/>
        <end position="256"/>
    </location>
</feature>
<dbReference type="InterPro" id="IPR050398">
    <property type="entry name" value="HssS/ArlS-like"/>
</dbReference>
<dbReference type="InterPro" id="IPR004358">
    <property type="entry name" value="Sig_transdc_His_kin-like_C"/>
</dbReference>
<keyword evidence="13 14" id="KW-0472">Membrane</keyword>
<dbReference type="PANTHER" id="PTHR45528:SF1">
    <property type="entry name" value="SENSOR HISTIDINE KINASE CPXA"/>
    <property type="match status" value="1"/>
</dbReference>
<evidence type="ECO:0000256" key="14">
    <source>
        <dbReference type="SAM" id="Phobius"/>
    </source>
</evidence>
<evidence type="ECO:0000313" key="17">
    <source>
        <dbReference type="EMBL" id="MCI5756267.1"/>
    </source>
</evidence>
<dbReference type="CDD" id="cd06225">
    <property type="entry name" value="HAMP"/>
    <property type="match status" value="1"/>
</dbReference>
<protein>
    <recommendedName>
        <fullName evidence="3">histidine kinase</fullName>
        <ecNumber evidence="3">2.7.13.3</ecNumber>
    </recommendedName>
</protein>
<accession>A0AAE3FHV5</accession>
<feature type="transmembrane region" description="Helical" evidence="14">
    <location>
        <begin position="184"/>
        <end position="203"/>
    </location>
</feature>
<dbReference type="PROSITE" id="PS50109">
    <property type="entry name" value="HIS_KIN"/>
    <property type="match status" value="1"/>
</dbReference>
<dbReference type="SMART" id="SM00304">
    <property type="entry name" value="HAMP"/>
    <property type="match status" value="1"/>
</dbReference>
<dbReference type="SUPFAM" id="SSF55874">
    <property type="entry name" value="ATPase domain of HSP90 chaperone/DNA topoisomerase II/histidine kinase"/>
    <property type="match status" value="1"/>
</dbReference>
<keyword evidence="10" id="KW-0067">ATP-binding</keyword>
<dbReference type="GO" id="GO:0005524">
    <property type="term" value="F:ATP binding"/>
    <property type="evidence" value="ECO:0007669"/>
    <property type="project" value="UniProtKB-KW"/>
</dbReference>
<dbReference type="Pfam" id="PF00672">
    <property type="entry name" value="HAMP"/>
    <property type="match status" value="1"/>
</dbReference>
<dbReference type="Gene3D" id="1.10.287.130">
    <property type="match status" value="1"/>
</dbReference>
<dbReference type="SMART" id="SM00388">
    <property type="entry name" value="HisKA"/>
    <property type="match status" value="1"/>
</dbReference>
<feature type="domain" description="Histidine kinase" evidence="15">
    <location>
        <begin position="264"/>
        <end position="481"/>
    </location>
</feature>
<dbReference type="EC" id="2.7.13.3" evidence="3"/>
<keyword evidence="7 14" id="KW-0812">Transmembrane</keyword>
<evidence type="ECO:0000256" key="13">
    <source>
        <dbReference type="ARBA" id="ARBA00023136"/>
    </source>
</evidence>
<dbReference type="SUPFAM" id="SSF158472">
    <property type="entry name" value="HAMP domain-like"/>
    <property type="match status" value="1"/>
</dbReference>
<dbReference type="SUPFAM" id="SSF47384">
    <property type="entry name" value="Homodimeric domain of signal transducing histidine kinase"/>
    <property type="match status" value="1"/>
</dbReference>
<evidence type="ECO:0000256" key="6">
    <source>
        <dbReference type="ARBA" id="ARBA00022679"/>
    </source>
</evidence>
<keyword evidence="5" id="KW-0597">Phosphoprotein</keyword>
<dbReference type="GO" id="GO:0000155">
    <property type="term" value="F:phosphorelay sensor kinase activity"/>
    <property type="evidence" value="ECO:0007669"/>
    <property type="project" value="InterPro"/>
</dbReference>
<evidence type="ECO:0000256" key="11">
    <source>
        <dbReference type="ARBA" id="ARBA00022989"/>
    </source>
</evidence>
<dbReference type="FunFam" id="3.30.565.10:FF:000006">
    <property type="entry name" value="Sensor histidine kinase WalK"/>
    <property type="match status" value="1"/>
</dbReference>
<dbReference type="AlphaFoldDB" id="A0AAE3FHV5"/>
<evidence type="ECO:0000256" key="10">
    <source>
        <dbReference type="ARBA" id="ARBA00022840"/>
    </source>
</evidence>
<name>A0AAE3FHV5_9BACT</name>
<feature type="transmembrane region" description="Helical" evidence="14">
    <location>
        <begin position="12"/>
        <end position="36"/>
    </location>
</feature>
<evidence type="ECO:0000259" key="15">
    <source>
        <dbReference type="PROSITE" id="PS50109"/>
    </source>
</evidence>
<dbReference type="Proteomes" id="UP001139365">
    <property type="component" value="Unassembled WGS sequence"/>
</dbReference>
<dbReference type="InterPro" id="IPR003594">
    <property type="entry name" value="HATPase_dom"/>
</dbReference>
<dbReference type="CDD" id="cd00082">
    <property type="entry name" value="HisKA"/>
    <property type="match status" value="1"/>
</dbReference>
<dbReference type="Pfam" id="PF00512">
    <property type="entry name" value="HisKA"/>
    <property type="match status" value="1"/>
</dbReference>
<evidence type="ECO:0000256" key="12">
    <source>
        <dbReference type="ARBA" id="ARBA00023012"/>
    </source>
</evidence>
<evidence type="ECO:0000256" key="7">
    <source>
        <dbReference type="ARBA" id="ARBA00022692"/>
    </source>
</evidence>
<evidence type="ECO:0000256" key="2">
    <source>
        <dbReference type="ARBA" id="ARBA00004651"/>
    </source>
</evidence>
<dbReference type="InterPro" id="IPR036097">
    <property type="entry name" value="HisK_dim/P_sf"/>
</dbReference>
<evidence type="ECO:0000256" key="9">
    <source>
        <dbReference type="ARBA" id="ARBA00022777"/>
    </source>
</evidence>
<keyword evidence="9 17" id="KW-0418">Kinase</keyword>
<keyword evidence="8" id="KW-0547">Nucleotide-binding</keyword>
<keyword evidence="11 14" id="KW-1133">Transmembrane helix</keyword>
<evidence type="ECO:0000256" key="3">
    <source>
        <dbReference type="ARBA" id="ARBA00012438"/>
    </source>
</evidence>
<dbReference type="Gene3D" id="6.10.340.10">
    <property type="match status" value="1"/>
</dbReference>
<dbReference type="SMART" id="SM00387">
    <property type="entry name" value="HATPase_c"/>
    <property type="match status" value="1"/>
</dbReference>
<dbReference type="InterPro" id="IPR003660">
    <property type="entry name" value="HAMP_dom"/>
</dbReference>
<dbReference type="InterPro" id="IPR003661">
    <property type="entry name" value="HisK_dim/P_dom"/>
</dbReference>
<reference evidence="17 18" key="1">
    <citation type="submission" date="2022-03" db="EMBL/GenBank/DDBJ databases">
        <title>Metagenome-assembled genomes from swine fecal metagenomes.</title>
        <authorList>
            <person name="Holman D.B."/>
            <person name="Kommadath A."/>
        </authorList>
    </citation>
    <scope>NUCLEOTIDE SEQUENCE [LARGE SCALE GENOMIC DNA]</scope>
    <source>
        <strain evidence="17">SUG147</strain>
    </source>
</reference>
<comment type="catalytic activity">
    <reaction evidence="1">
        <text>ATP + protein L-histidine = ADP + protein N-phospho-L-histidine.</text>
        <dbReference type="EC" id="2.7.13.3"/>
    </reaction>
</comment>
<dbReference type="GO" id="GO:0005886">
    <property type="term" value="C:plasma membrane"/>
    <property type="evidence" value="ECO:0007669"/>
    <property type="project" value="UniProtKB-SubCell"/>
</dbReference>
<evidence type="ECO:0000259" key="16">
    <source>
        <dbReference type="PROSITE" id="PS50885"/>
    </source>
</evidence>
<dbReference type="InterPro" id="IPR036890">
    <property type="entry name" value="HATPase_C_sf"/>
</dbReference>
<dbReference type="Pfam" id="PF02518">
    <property type="entry name" value="HATPase_c"/>
    <property type="match status" value="1"/>
</dbReference>
<evidence type="ECO:0000256" key="8">
    <source>
        <dbReference type="ARBA" id="ARBA00022741"/>
    </source>
</evidence>
<dbReference type="EMBL" id="JALEMU010000132">
    <property type="protein sequence ID" value="MCI5756267.1"/>
    <property type="molecule type" value="Genomic_DNA"/>
</dbReference>
<keyword evidence="4" id="KW-1003">Cell membrane</keyword>
<keyword evidence="12" id="KW-0902">Two-component regulatory system</keyword>
<dbReference type="PANTHER" id="PTHR45528">
    <property type="entry name" value="SENSOR HISTIDINE KINASE CPXA"/>
    <property type="match status" value="1"/>
</dbReference>
<dbReference type="InterPro" id="IPR005467">
    <property type="entry name" value="His_kinase_dom"/>
</dbReference>
<comment type="subcellular location">
    <subcellularLocation>
        <location evidence="2">Cell membrane</location>
        <topology evidence="2">Multi-pass membrane protein</topology>
    </subcellularLocation>
</comment>
<dbReference type="PROSITE" id="PS50885">
    <property type="entry name" value="HAMP"/>
    <property type="match status" value="1"/>
</dbReference>
<organism evidence="17 18">
    <name type="scientific">Candidatus Colimorpha enterica</name>
    <dbReference type="NCBI Taxonomy" id="3083063"/>
    <lineage>
        <taxon>Bacteria</taxon>
        <taxon>Pseudomonadati</taxon>
        <taxon>Bacteroidota</taxon>
        <taxon>Bacteroidia</taxon>
        <taxon>Bacteroidales</taxon>
        <taxon>Candidatus Colimorpha</taxon>
    </lineage>
</organism>
<keyword evidence="6" id="KW-0808">Transferase</keyword>
<dbReference type="FunFam" id="1.10.287.130:FF:000001">
    <property type="entry name" value="Two-component sensor histidine kinase"/>
    <property type="match status" value="1"/>
</dbReference>
<comment type="caution">
    <text evidence="17">The sequence shown here is derived from an EMBL/GenBank/DDBJ whole genome shotgun (WGS) entry which is preliminary data.</text>
</comment>
<evidence type="ECO:0000256" key="5">
    <source>
        <dbReference type="ARBA" id="ARBA00022553"/>
    </source>
</evidence>
<evidence type="ECO:0000256" key="4">
    <source>
        <dbReference type="ARBA" id="ARBA00022475"/>
    </source>
</evidence>